<dbReference type="GO" id="GO:0030992">
    <property type="term" value="C:intraciliary transport particle B"/>
    <property type="evidence" value="ECO:0007669"/>
    <property type="project" value="TreeGrafter"/>
</dbReference>
<organism evidence="5 6">
    <name type="scientific">Reticulomyxa filosa</name>
    <dbReference type="NCBI Taxonomy" id="46433"/>
    <lineage>
        <taxon>Eukaryota</taxon>
        <taxon>Sar</taxon>
        <taxon>Rhizaria</taxon>
        <taxon>Retaria</taxon>
        <taxon>Foraminifera</taxon>
        <taxon>Monothalamids</taxon>
        <taxon>Reticulomyxidae</taxon>
        <taxon>Reticulomyxa</taxon>
    </lineage>
</organism>
<keyword evidence="2" id="KW-0677">Repeat</keyword>
<dbReference type="OrthoDB" id="95390at2759"/>
<dbReference type="GO" id="GO:0035720">
    <property type="term" value="P:intraciliary anterograde transport"/>
    <property type="evidence" value="ECO:0007669"/>
    <property type="project" value="TreeGrafter"/>
</dbReference>
<dbReference type="PANTHER" id="PTHR14781:SF0">
    <property type="entry name" value="INTRAFLAGELLAR TRANSPORT PROTEIN 56"/>
    <property type="match status" value="1"/>
</dbReference>
<dbReference type="Proteomes" id="UP000023152">
    <property type="component" value="Unassembled WGS sequence"/>
</dbReference>
<evidence type="ECO:0000256" key="3">
    <source>
        <dbReference type="ARBA" id="ARBA00022803"/>
    </source>
</evidence>
<evidence type="ECO:0000313" key="6">
    <source>
        <dbReference type="Proteomes" id="UP000023152"/>
    </source>
</evidence>
<comment type="caution">
    <text evidence="5">The sequence shown here is derived from an EMBL/GenBank/DDBJ whole genome shotgun (WGS) entry which is preliminary data.</text>
</comment>
<dbReference type="AlphaFoldDB" id="X6N4W0"/>
<dbReference type="GO" id="GO:0097546">
    <property type="term" value="C:ciliary base"/>
    <property type="evidence" value="ECO:0007669"/>
    <property type="project" value="TreeGrafter"/>
</dbReference>
<dbReference type="GO" id="GO:0120170">
    <property type="term" value="F:intraciliary transport particle B binding"/>
    <property type="evidence" value="ECO:0007669"/>
    <property type="project" value="TreeGrafter"/>
</dbReference>
<dbReference type="EMBL" id="ASPP01012256">
    <property type="protein sequence ID" value="ETO20794.1"/>
    <property type="molecule type" value="Genomic_DNA"/>
</dbReference>
<evidence type="ECO:0000256" key="2">
    <source>
        <dbReference type="ARBA" id="ARBA00022737"/>
    </source>
</evidence>
<accession>X6N4W0</accession>
<keyword evidence="4" id="KW-0966">Cell projection</keyword>
<evidence type="ECO:0000313" key="5">
    <source>
        <dbReference type="EMBL" id="ETO20794.1"/>
    </source>
</evidence>
<name>X6N4W0_RETFI</name>
<keyword evidence="6" id="KW-1185">Reference proteome</keyword>
<dbReference type="PANTHER" id="PTHR14781">
    <property type="entry name" value="INTRAFLAGELLAR TRANSPORT PROTEIN 56"/>
    <property type="match status" value="1"/>
</dbReference>
<evidence type="ECO:0000256" key="1">
    <source>
        <dbReference type="ARBA" id="ARBA00004138"/>
    </source>
</evidence>
<sequence length="162" mass="19007">MHLDNNGSKHQLMLAEQHLLNVVNPQYRLEYVYLAHLCRCFVMSGRPWEAWQLYLQTETNSDSWNLLYLIANDCYKMGAFYYAAKAFDALETLESTLDLNAQYYQGKRASICGVFQMVICGKEMKEHLLDVLQLIENDDNPQTAFIFRVIRHWCDDNDIHES</sequence>
<comment type="subcellular location">
    <subcellularLocation>
        <location evidence="1">Cell projection</location>
        <location evidence="1">Cilium</location>
    </subcellularLocation>
</comment>
<evidence type="ECO:0008006" key="7">
    <source>
        <dbReference type="Google" id="ProtNLM"/>
    </source>
</evidence>
<keyword evidence="3" id="KW-0802">TPR repeat</keyword>
<dbReference type="InterPro" id="IPR030511">
    <property type="entry name" value="TTC26"/>
</dbReference>
<evidence type="ECO:0000256" key="4">
    <source>
        <dbReference type="ARBA" id="ARBA00023273"/>
    </source>
</evidence>
<dbReference type="OMA" id="YEMNEEM"/>
<dbReference type="GO" id="GO:0036064">
    <property type="term" value="C:ciliary basal body"/>
    <property type="evidence" value="ECO:0007669"/>
    <property type="project" value="TreeGrafter"/>
</dbReference>
<gene>
    <name evidence="5" type="ORF">RFI_16423</name>
</gene>
<reference evidence="5 6" key="1">
    <citation type="journal article" date="2013" name="Curr. Biol.">
        <title>The Genome of the Foraminiferan Reticulomyxa filosa.</title>
        <authorList>
            <person name="Glockner G."/>
            <person name="Hulsmann N."/>
            <person name="Schleicher M."/>
            <person name="Noegel A.A."/>
            <person name="Eichinger L."/>
            <person name="Gallinger C."/>
            <person name="Pawlowski J."/>
            <person name="Sierra R."/>
            <person name="Euteneuer U."/>
            <person name="Pillet L."/>
            <person name="Moustafa A."/>
            <person name="Platzer M."/>
            <person name="Groth M."/>
            <person name="Szafranski K."/>
            <person name="Schliwa M."/>
        </authorList>
    </citation>
    <scope>NUCLEOTIDE SEQUENCE [LARGE SCALE GENOMIC DNA]</scope>
</reference>
<dbReference type="GO" id="GO:0035735">
    <property type="term" value="P:intraciliary transport involved in cilium assembly"/>
    <property type="evidence" value="ECO:0007669"/>
    <property type="project" value="TreeGrafter"/>
</dbReference>
<proteinExistence type="predicted"/>
<protein>
    <recommendedName>
        <fullName evidence="7">Tetratricopeptide repeat protein 26</fullName>
    </recommendedName>
</protein>